<reference evidence="2" key="2">
    <citation type="submission" date="2015-06" db="UniProtKB">
        <authorList>
            <consortium name="EnsemblPlants"/>
        </authorList>
    </citation>
    <scope>IDENTIFICATION</scope>
</reference>
<organism evidence="2 3">
    <name type="scientific">Oryza rufipogon</name>
    <name type="common">Brownbeard rice</name>
    <name type="synonym">Asian wild rice</name>
    <dbReference type="NCBI Taxonomy" id="4529"/>
    <lineage>
        <taxon>Eukaryota</taxon>
        <taxon>Viridiplantae</taxon>
        <taxon>Streptophyta</taxon>
        <taxon>Embryophyta</taxon>
        <taxon>Tracheophyta</taxon>
        <taxon>Spermatophyta</taxon>
        <taxon>Magnoliopsida</taxon>
        <taxon>Liliopsida</taxon>
        <taxon>Poales</taxon>
        <taxon>Poaceae</taxon>
        <taxon>BOP clade</taxon>
        <taxon>Oryzoideae</taxon>
        <taxon>Oryzeae</taxon>
        <taxon>Oryzinae</taxon>
        <taxon>Oryza</taxon>
    </lineage>
</organism>
<reference evidence="3" key="1">
    <citation type="submission" date="2013-06" db="EMBL/GenBank/DDBJ databases">
        <authorList>
            <person name="Zhao Q."/>
        </authorList>
    </citation>
    <scope>NUCLEOTIDE SEQUENCE</scope>
    <source>
        <strain evidence="3">cv. W1943</strain>
    </source>
</reference>
<keyword evidence="3" id="KW-1185">Reference proteome</keyword>
<evidence type="ECO:0000313" key="3">
    <source>
        <dbReference type="Proteomes" id="UP000008022"/>
    </source>
</evidence>
<sequence>MPRGFAARWSIATGTRALPPSPPGRYAARRGSSSFTRLARLADLATSSGSTPHARGSAFTWPARLRPGPRHDGYARGLRRTLRAPPSPGRHESALGVIATPGATPHAEGSAFTQPTRLGLGHDCYARGLHRMLGAPPSPGRHDSALGITAMPGGYTSRRGLCLQPADTTRPWARLLRPGAAPHAGGSAFTRSARLRPRQDYCAGGLRRMLGAPPAPVSRPDKFIPN</sequence>
<accession>A0A0E0NE39</accession>
<dbReference type="Proteomes" id="UP000008022">
    <property type="component" value="Unassembled WGS sequence"/>
</dbReference>
<dbReference type="HOGENOM" id="CLU_1226515_0_0_1"/>
<proteinExistence type="predicted"/>
<feature type="region of interest" description="Disordered" evidence="1">
    <location>
        <begin position="46"/>
        <end position="72"/>
    </location>
</feature>
<protein>
    <submittedName>
        <fullName evidence="2">Uncharacterized protein</fullName>
    </submittedName>
</protein>
<dbReference type="AlphaFoldDB" id="A0A0E0NE39"/>
<evidence type="ECO:0000256" key="1">
    <source>
        <dbReference type="SAM" id="MobiDB-lite"/>
    </source>
</evidence>
<dbReference type="Gramene" id="ORUFI02G15230.1">
    <property type="protein sequence ID" value="ORUFI02G15230.1"/>
    <property type="gene ID" value="ORUFI02G15230"/>
</dbReference>
<name>A0A0E0NE39_ORYRU</name>
<dbReference type="EnsemblPlants" id="ORUFI02G15230.1">
    <property type="protein sequence ID" value="ORUFI02G15230.1"/>
    <property type="gene ID" value="ORUFI02G15230"/>
</dbReference>
<evidence type="ECO:0000313" key="2">
    <source>
        <dbReference type="EnsemblPlants" id="ORUFI02G15230.1"/>
    </source>
</evidence>